<sequence>MERSAAPLAETTEALLFGTDPLPNVVSVEPAGADRVRVYRRSEGGITVEEDRFRPWLLATRAEPWAAVRPRPEISALKGDLPLRFLVEFPSWPAFGDATRAGRDAGETFFRLRSPVEQYLVRSGRTLFKGMVFEGVRRLQLDIETLGFDPMAPGAQVILVALRCSDGKEELLALESTEEDLLRRLNERIVDLDPDVIEGHNVFNFDLPYLAARAERAGTPLAWGRDGSPVRIGQGQARFKVGGMTLPFTPVYIYGRHIVDTYQQVQRYDTAGRLGSYGLKNAVQELGLTRPDREFVPGEQIRELWRSDRDRLVRYAMDDVRDVDALSRLATPTEFYQSQILPRSFQAVATGGPGEKINDLMLRAYLMLGHSLPTAEPAREYPGGHAELLEVGAFAPVVKCDVESLYPSIMLAERITARGDTLGAYLPMLEELTRRRLEAKVMTRLTRDPGREAERGMWEGLQGSFKVLINSFYGYLGYGGALFNDYGAAARVTVAGQRIVKQVVERLTETGATPIEVDTDGVYFVPPATVRTEEEEFDYVEKMGMGLPDGIRLAHDGRYAGMLSLKLKTYALLAHDGSMVLRGSSLRSRRMEPCFRAFLRDSADRFLRDDRAGVREAYFELADRIRNRTLLPADFVQLTTLNEDTLDKHPKIKRLLARPTSGPAPRTGDRLELYERQDGELALIADYARDENADYLLRRLRDVAERFRPLFPTQNGFDAFFPSLSARTDLLAARQQRTSAQLGLFG</sequence>
<dbReference type="InterPro" id="IPR006172">
    <property type="entry name" value="DNA-dir_DNA_pol_B"/>
</dbReference>
<dbReference type="GO" id="GO:0003677">
    <property type="term" value="F:DNA binding"/>
    <property type="evidence" value="ECO:0007669"/>
    <property type="project" value="UniProtKB-KW"/>
</dbReference>
<dbReference type="SMART" id="SM00486">
    <property type="entry name" value="POLBc"/>
    <property type="match status" value="1"/>
</dbReference>
<dbReference type="AlphaFoldDB" id="A0A6J4VG74"/>
<proteinExistence type="inferred from homology"/>
<dbReference type="SUPFAM" id="SSF53098">
    <property type="entry name" value="Ribonuclease H-like"/>
    <property type="match status" value="1"/>
</dbReference>
<accession>A0A6J4VG74</accession>
<evidence type="ECO:0000259" key="9">
    <source>
        <dbReference type="Pfam" id="PF03104"/>
    </source>
</evidence>
<evidence type="ECO:0000256" key="3">
    <source>
        <dbReference type="ARBA" id="ARBA00022679"/>
    </source>
</evidence>
<dbReference type="InterPro" id="IPR012337">
    <property type="entry name" value="RNaseH-like_sf"/>
</dbReference>
<dbReference type="PANTHER" id="PTHR10322:SF23">
    <property type="entry name" value="DNA POLYMERASE DELTA CATALYTIC SUBUNIT"/>
    <property type="match status" value="1"/>
</dbReference>
<evidence type="ECO:0000256" key="7">
    <source>
        <dbReference type="ARBA" id="ARBA00049244"/>
    </source>
</evidence>
<dbReference type="InterPro" id="IPR006134">
    <property type="entry name" value="DNA-dir_DNA_pol_B_multi_dom"/>
</dbReference>
<dbReference type="Pfam" id="PF03104">
    <property type="entry name" value="DNA_pol_B_exo1"/>
    <property type="match status" value="1"/>
</dbReference>
<evidence type="ECO:0000313" key="10">
    <source>
        <dbReference type="EMBL" id="CAA9577123.1"/>
    </source>
</evidence>
<protein>
    <recommendedName>
        <fullName evidence="2">DNA-directed DNA polymerase</fullName>
        <ecNumber evidence="2">2.7.7.7</ecNumber>
    </recommendedName>
</protein>
<dbReference type="Gene3D" id="3.30.420.10">
    <property type="entry name" value="Ribonuclease H-like superfamily/Ribonuclease H"/>
    <property type="match status" value="1"/>
</dbReference>
<evidence type="ECO:0000259" key="8">
    <source>
        <dbReference type="Pfam" id="PF00136"/>
    </source>
</evidence>
<comment type="catalytic activity">
    <reaction evidence="7">
        <text>DNA(n) + a 2'-deoxyribonucleoside 5'-triphosphate = DNA(n+1) + diphosphate</text>
        <dbReference type="Rhea" id="RHEA:22508"/>
        <dbReference type="Rhea" id="RHEA-COMP:17339"/>
        <dbReference type="Rhea" id="RHEA-COMP:17340"/>
        <dbReference type="ChEBI" id="CHEBI:33019"/>
        <dbReference type="ChEBI" id="CHEBI:61560"/>
        <dbReference type="ChEBI" id="CHEBI:173112"/>
        <dbReference type="EC" id="2.7.7.7"/>
    </reaction>
</comment>
<dbReference type="GO" id="GO:0000166">
    <property type="term" value="F:nucleotide binding"/>
    <property type="evidence" value="ECO:0007669"/>
    <property type="project" value="InterPro"/>
</dbReference>
<feature type="domain" description="DNA-directed DNA polymerase family B multifunctional" evidence="8">
    <location>
        <begin position="428"/>
        <end position="509"/>
    </location>
</feature>
<evidence type="ECO:0000256" key="5">
    <source>
        <dbReference type="ARBA" id="ARBA00022932"/>
    </source>
</evidence>
<keyword evidence="5" id="KW-0239">DNA-directed DNA polymerase</keyword>
<evidence type="ECO:0000256" key="6">
    <source>
        <dbReference type="ARBA" id="ARBA00023125"/>
    </source>
</evidence>
<dbReference type="InterPro" id="IPR050240">
    <property type="entry name" value="DNA_pol_type-B"/>
</dbReference>
<dbReference type="InterPro" id="IPR006133">
    <property type="entry name" value="DNA-dir_DNA_pol_B_exonuc"/>
</dbReference>
<organism evidence="10">
    <name type="scientific">uncultured Thermomicrobiales bacterium</name>
    <dbReference type="NCBI Taxonomy" id="1645740"/>
    <lineage>
        <taxon>Bacteria</taxon>
        <taxon>Pseudomonadati</taxon>
        <taxon>Thermomicrobiota</taxon>
        <taxon>Thermomicrobia</taxon>
        <taxon>Thermomicrobiales</taxon>
        <taxon>environmental samples</taxon>
    </lineage>
</organism>
<dbReference type="Gene3D" id="3.90.1600.10">
    <property type="entry name" value="Palm domain of DNA polymerase"/>
    <property type="match status" value="1"/>
</dbReference>
<reference evidence="10" key="1">
    <citation type="submission" date="2020-02" db="EMBL/GenBank/DDBJ databases">
        <authorList>
            <person name="Meier V. D."/>
        </authorList>
    </citation>
    <scope>NUCLEOTIDE SEQUENCE</scope>
    <source>
        <strain evidence="10">AVDCRST_MAG19</strain>
    </source>
</reference>
<dbReference type="SUPFAM" id="SSF56672">
    <property type="entry name" value="DNA/RNA polymerases"/>
    <property type="match status" value="1"/>
</dbReference>
<dbReference type="EC" id="2.7.7.7" evidence="2"/>
<evidence type="ECO:0000256" key="1">
    <source>
        <dbReference type="ARBA" id="ARBA00005755"/>
    </source>
</evidence>
<keyword evidence="3 10" id="KW-0808">Transferase</keyword>
<evidence type="ECO:0000256" key="2">
    <source>
        <dbReference type="ARBA" id="ARBA00012417"/>
    </source>
</evidence>
<dbReference type="InterPro" id="IPR043502">
    <property type="entry name" value="DNA/RNA_pol_sf"/>
</dbReference>
<feature type="domain" description="DNA-directed DNA polymerase family B exonuclease" evidence="9">
    <location>
        <begin position="174"/>
        <end position="281"/>
    </location>
</feature>
<dbReference type="EMBL" id="CADCWL010000197">
    <property type="protein sequence ID" value="CAA9577123.1"/>
    <property type="molecule type" value="Genomic_DNA"/>
</dbReference>
<dbReference type="InterPro" id="IPR023211">
    <property type="entry name" value="DNA_pol_palm_dom_sf"/>
</dbReference>
<keyword evidence="6" id="KW-0238">DNA-binding</keyword>
<keyword evidence="4 10" id="KW-0548">Nucleotidyltransferase</keyword>
<comment type="similarity">
    <text evidence="1">Belongs to the DNA polymerase type-B family.</text>
</comment>
<dbReference type="GO" id="GO:0003887">
    <property type="term" value="F:DNA-directed DNA polymerase activity"/>
    <property type="evidence" value="ECO:0007669"/>
    <property type="project" value="UniProtKB-KW"/>
</dbReference>
<name>A0A6J4VG74_9BACT</name>
<evidence type="ECO:0000256" key="4">
    <source>
        <dbReference type="ARBA" id="ARBA00022695"/>
    </source>
</evidence>
<dbReference type="PANTHER" id="PTHR10322">
    <property type="entry name" value="DNA POLYMERASE CATALYTIC SUBUNIT"/>
    <property type="match status" value="1"/>
</dbReference>
<gene>
    <name evidence="10" type="ORF">AVDCRST_MAG19-3524</name>
</gene>
<dbReference type="InterPro" id="IPR036397">
    <property type="entry name" value="RNaseH_sf"/>
</dbReference>
<dbReference type="Pfam" id="PF00136">
    <property type="entry name" value="DNA_pol_B"/>
    <property type="match status" value="1"/>
</dbReference>